<dbReference type="FunFam" id="3.40.50.300:FF:000366">
    <property type="entry name" value="GTPase, IMAP family member 2"/>
    <property type="match status" value="1"/>
</dbReference>
<evidence type="ECO:0000256" key="4">
    <source>
        <dbReference type="SAM" id="Phobius"/>
    </source>
</evidence>
<dbReference type="InterPro" id="IPR027417">
    <property type="entry name" value="P-loop_NTPase"/>
</dbReference>
<feature type="domain" description="AIG1-type G" evidence="5">
    <location>
        <begin position="11"/>
        <end position="220"/>
    </location>
</feature>
<organism evidence="6 7">
    <name type="scientific">Labrus bergylta</name>
    <name type="common">ballan wrasse</name>
    <dbReference type="NCBI Taxonomy" id="56723"/>
    <lineage>
        <taxon>Eukaryota</taxon>
        <taxon>Metazoa</taxon>
        <taxon>Chordata</taxon>
        <taxon>Craniata</taxon>
        <taxon>Vertebrata</taxon>
        <taxon>Euteleostomi</taxon>
        <taxon>Actinopterygii</taxon>
        <taxon>Neopterygii</taxon>
        <taxon>Teleostei</taxon>
        <taxon>Neoteleostei</taxon>
        <taxon>Acanthomorphata</taxon>
        <taxon>Eupercaria</taxon>
        <taxon>Labriformes</taxon>
        <taxon>Labridae</taxon>
        <taxon>Labrus</taxon>
    </lineage>
</organism>
<accession>A0A3Q3FTS2</accession>
<dbReference type="GeneTree" id="ENSGT01150000286992"/>
<keyword evidence="4" id="KW-0472">Membrane</keyword>
<proteinExistence type="inferred from homology"/>
<evidence type="ECO:0000259" key="5">
    <source>
        <dbReference type="PROSITE" id="PS51720"/>
    </source>
</evidence>
<dbReference type="SUPFAM" id="SSF52540">
    <property type="entry name" value="P-loop containing nucleoside triphosphate hydrolases"/>
    <property type="match status" value="1"/>
</dbReference>
<dbReference type="InterPro" id="IPR045058">
    <property type="entry name" value="GIMA/IAN/Toc"/>
</dbReference>
<keyword evidence="4" id="KW-0812">Transmembrane</keyword>
<dbReference type="Gene3D" id="3.40.50.300">
    <property type="entry name" value="P-loop containing nucleotide triphosphate hydrolases"/>
    <property type="match status" value="1"/>
</dbReference>
<dbReference type="GO" id="GO:0005525">
    <property type="term" value="F:GTP binding"/>
    <property type="evidence" value="ECO:0007669"/>
    <property type="project" value="UniProtKB-KW"/>
</dbReference>
<reference evidence="6" key="2">
    <citation type="submission" date="2025-09" db="UniProtKB">
        <authorList>
            <consortium name="Ensembl"/>
        </authorList>
    </citation>
    <scope>IDENTIFICATION</scope>
</reference>
<feature type="transmembrane region" description="Helical" evidence="4">
    <location>
        <begin position="285"/>
        <end position="303"/>
    </location>
</feature>
<comment type="similarity">
    <text evidence="1">Belongs to the TRAFAC class TrmE-Era-EngA-EngB-Septin-like GTPase superfamily. AIG1/Toc34/Toc159-like paraseptin GTPase family. IAN subfamily.</text>
</comment>
<feature type="transmembrane region" description="Helical" evidence="4">
    <location>
        <begin position="309"/>
        <end position="328"/>
    </location>
</feature>
<keyword evidence="3" id="KW-0342">GTP-binding</keyword>
<evidence type="ECO:0000256" key="3">
    <source>
        <dbReference type="ARBA" id="ARBA00023134"/>
    </source>
</evidence>
<name>A0A3Q3FTS2_9LABR</name>
<evidence type="ECO:0000313" key="7">
    <source>
        <dbReference type="Proteomes" id="UP000261660"/>
    </source>
</evidence>
<dbReference type="InterPro" id="IPR006703">
    <property type="entry name" value="G_AIG1"/>
</dbReference>
<dbReference type="PANTHER" id="PTHR10903:SF62">
    <property type="entry name" value="GTPASE IMAP FAMILY MEMBER 4-LIKE-RELATED"/>
    <property type="match status" value="1"/>
</dbReference>
<evidence type="ECO:0000256" key="1">
    <source>
        <dbReference type="ARBA" id="ARBA00008535"/>
    </source>
</evidence>
<protein>
    <recommendedName>
        <fullName evidence="5">AIG1-type G domain-containing protein</fullName>
    </recommendedName>
</protein>
<dbReference type="InParanoid" id="A0A3Q3FTS2"/>
<dbReference type="Pfam" id="PF04548">
    <property type="entry name" value="AIG1"/>
    <property type="match status" value="1"/>
</dbReference>
<evidence type="ECO:0000313" key="6">
    <source>
        <dbReference type="Ensembl" id="ENSLBEP00000022333.1"/>
    </source>
</evidence>
<dbReference type="AlphaFoldDB" id="A0A3Q3FTS2"/>
<dbReference type="PROSITE" id="PS51720">
    <property type="entry name" value="G_AIG1"/>
    <property type="match status" value="1"/>
</dbReference>
<keyword evidence="7" id="KW-1185">Reference proteome</keyword>
<dbReference type="STRING" id="56723.ENSLBEP00000022333"/>
<dbReference type="PANTHER" id="PTHR10903">
    <property type="entry name" value="GTPASE, IMAP FAMILY MEMBER-RELATED"/>
    <property type="match status" value="1"/>
</dbReference>
<reference evidence="6" key="1">
    <citation type="submission" date="2025-08" db="UniProtKB">
        <authorList>
            <consortium name="Ensembl"/>
        </authorList>
    </citation>
    <scope>IDENTIFICATION</scope>
</reference>
<sequence>MADTTCLSLPWKHQIVVVLGKTGAGKSSLVNTIFEETVFKTDSSAKSGTTECQAENKCVNGRRIMWIDTPGFFDTDRAQEEMKPEILRCIIECAPGPHVFLILLKVEKFTKHEQEVIDEIQKYFSEEALKFAIVVFSHGDQLPEEMKIEEFVEQCEYLRDLVKKCGGRCHVVDNKYWKTKEQDEYRANQFQVEELLKTIDKLIEENKGGCFTTERIQAAVRDKQQEQENIRRSSANKSTKEIIHMAKTEVLAKHMFKFADVTTGALLGAFIGGAMKLMRQGTPTAALVAGVAIGTAAGVLAGVAATSLVGFAVIAGILAAVLAAFINFKAGRGTTEAVTEIIATPIATVVEEIVNVVPDVTPEASVIAEAVEDVIQPIVEITPIWEDFIDTWYALFEGTHDPWCLF</sequence>
<keyword evidence="2" id="KW-0547">Nucleotide-binding</keyword>
<evidence type="ECO:0000256" key="2">
    <source>
        <dbReference type="ARBA" id="ARBA00022741"/>
    </source>
</evidence>
<dbReference type="Proteomes" id="UP000261660">
    <property type="component" value="Unplaced"/>
</dbReference>
<keyword evidence="4" id="KW-1133">Transmembrane helix</keyword>
<dbReference type="Ensembl" id="ENSLBET00000023512.1">
    <property type="protein sequence ID" value="ENSLBEP00000022333.1"/>
    <property type="gene ID" value="ENSLBEG00000017154.1"/>
</dbReference>